<proteinExistence type="predicted"/>
<protein>
    <submittedName>
        <fullName evidence="1">Uncharacterized protein</fullName>
    </submittedName>
</protein>
<organism evidence="1 2">
    <name type="scientific">Solanum tuberosum</name>
    <name type="common">Potato</name>
    <dbReference type="NCBI Taxonomy" id="4113"/>
    <lineage>
        <taxon>Eukaryota</taxon>
        <taxon>Viridiplantae</taxon>
        <taxon>Streptophyta</taxon>
        <taxon>Embryophyta</taxon>
        <taxon>Tracheophyta</taxon>
        <taxon>Spermatophyta</taxon>
        <taxon>Magnoliopsida</taxon>
        <taxon>eudicotyledons</taxon>
        <taxon>Gunneridae</taxon>
        <taxon>Pentapetalae</taxon>
        <taxon>asterids</taxon>
        <taxon>lamiids</taxon>
        <taxon>Solanales</taxon>
        <taxon>Solanaceae</taxon>
        <taxon>Solanoideae</taxon>
        <taxon>Solaneae</taxon>
        <taxon>Solanum</taxon>
    </lineage>
</organism>
<dbReference type="PaxDb" id="4113-PGSC0003DMT400078457"/>
<keyword evidence="2" id="KW-1185">Reference proteome</keyword>
<dbReference type="InParanoid" id="M1D056"/>
<dbReference type="AlphaFoldDB" id="M1D056"/>
<reference evidence="1" key="2">
    <citation type="submission" date="2015-06" db="UniProtKB">
        <authorList>
            <consortium name="EnsemblPlants"/>
        </authorList>
    </citation>
    <scope>IDENTIFICATION</scope>
    <source>
        <strain evidence="1">DM1-3 516 R44</strain>
    </source>
</reference>
<reference evidence="2" key="1">
    <citation type="journal article" date="2011" name="Nature">
        <title>Genome sequence and analysis of the tuber crop potato.</title>
        <authorList>
            <consortium name="The Potato Genome Sequencing Consortium"/>
        </authorList>
    </citation>
    <scope>NUCLEOTIDE SEQUENCE [LARGE SCALE GENOMIC DNA]</scope>
    <source>
        <strain evidence="2">cv. DM1-3 516 R44</strain>
    </source>
</reference>
<name>M1D056_SOLTU</name>
<evidence type="ECO:0000313" key="2">
    <source>
        <dbReference type="Proteomes" id="UP000011115"/>
    </source>
</evidence>
<accession>M1D056</accession>
<sequence>MKEVGSQMKDLRKQTIETATNNGSAIRLMNEHIGSSQLIQRSINWSPEATRELSTPDLVVSATKAPMNTVPLLVNTVPLSTVDPVGRHHLKGHTGDLEPDPVGMKKANPWVLGKMEILVMEWSLIRNRNLQVMWRLSITHPLYFRKYLLR</sequence>
<dbReference type="HOGENOM" id="CLU_1743748_0_0_1"/>
<dbReference type="OMA" id="SITHPLY"/>
<dbReference type="Gramene" id="PGSC0003DMT400078457">
    <property type="protein sequence ID" value="PGSC0003DMT400078457"/>
    <property type="gene ID" value="PGSC0003DMG400030539"/>
</dbReference>
<evidence type="ECO:0000313" key="1">
    <source>
        <dbReference type="EnsemblPlants" id="PGSC0003DMT400078457"/>
    </source>
</evidence>
<dbReference type="EnsemblPlants" id="PGSC0003DMT400078457">
    <property type="protein sequence ID" value="PGSC0003DMT400078457"/>
    <property type="gene ID" value="PGSC0003DMG400030539"/>
</dbReference>
<dbReference type="Proteomes" id="UP000011115">
    <property type="component" value="Unassembled WGS sequence"/>
</dbReference>